<dbReference type="PANTHER" id="PTHR36435">
    <property type="entry name" value="SLR1288 PROTEIN"/>
    <property type="match status" value="1"/>
</dbReference>
<dbReference type="GO" id="GO:0004175">
    <property type="term" value="F:endopeptidase activity"/>
    <property type="evidence" value="ECO:0007669"/>
    <property type="project" value="UniProtKB-ARBA"/>
</dbReference>
<dbReference type="InterPro" id="IPR052710">
    <property type="entry name" value="CAAX_protease"/>
</dbReference>
<feature type="transmembrane region" description="Helical" evidence="1">
    <location>
        <begin position="31"/>
        <end position="52"/>
    </location>
</feature>
<sequence>MLPHVSSRKTSPDFGPNPGNGSTVSKIRLGAAWILCLSYFYMIPLEFSALQWHKSNNGLWQVTEGTSPGSWFMIQYVLWMGITFLGVLLFLGTSLGEKFGYERNRRNETLRPRDLAYYFAWSQVLSLGFFILYDLLPGEMGGGLSTLLPYLPHLLMMALAFVLFRRCLGQVGFCGLPARHWLAMMFAVGVGYLFVYFLLDPLVTEPVARFFSLEIQSWREHSITDGINRAVSHGWIYAGGQLLLIGVIGPIAEEITFRGVLQGVLLPKVGKVASVLFSSTLFALFHVDVVFFAPLFVMGLILGTLYILFRSLWAPILFHILNNVVSVILDLVS</sequence>
<organism evidence="3 4">
    <name type="scientific">Melghirimyces algeriensis</name>
    <dbReference type="NCBI Taxonomy" id="910412"/>
    <lineage>
        <taxon>Bacteria</taxon>
        <taxon>Bacillati</taxon>
        <taxon>Bacillota</taxon>
        <taxon>Bacilli</taxon>
        <taxon>Bacillales</taxon>
        <taxon>Thermoactinomycetaceae</taxon>
        <taxon>Melghirimyces</taxon>
    </lineage>
</organism>
<evidence type="ECO:0000256" key="1">
    <source>
        <dbReference type="SAM" id="Phobius"/>
    </source>
</evidence>
<protein>
    <recommendedName>
        <fullName evidence="2">CAAX prenyl protease 2/Lysostaphin resistance protein A-like domain-containing protein</fullName>
    </recommendedName>
</protein>
<dbReference type="EMBL" id="FXTI01000016">
    <property type="protein sequence ID" value="SMO93463.1"/>
    <property type="molecule type" value="Genomic_DNA"/>
</dbReference>
<dbReference type="Proteomes" id="UP000315636">
    <property type="component" value="Unassembled WGS sequence"/>
</dbReference>
<feature type="transmembrane region" description="Helical" evidence="1">
    <location>
        <begin position="115"/>
        <end position="135"/>
    </location>
</feature>
<dbReference type="OrthoDB" id="9782250at2"/>
<name>A0A521FBD7_9BACL</name>
<evidence type="ECO:0000313" key="4">
    <source>
        <dbReference type="Proteomes" id="UP000315636"/>
    </source>
</evidence>
<feature type="transmembrane region" description="Helical" evidence="1">
    <location>
        <begin position="180"/>
        <end position="199"/>
    </location>
</feature>
<reference evidence="3 4" key="1">
    <citation type="submission" date="2017-05" db="EMBL/GenBank/DDBJ databases">
        <authorList>
            <person name="Varghese N."/>
            <person name="Submissions S."/>
        </authorList>
    </citation>
    <scope>NUCLEOTIDE SEQUENCE [LARGE SCALE GENOMIC DNA]</scope>
    <source>
        <strain evidence="3 4">DSM 45474</strain>
    </source>
</reference>
<gene>
    <name evidence="3" type="ORF">SAMN06264849_1162</name>
</gene>
<dbReference type="GO" id="GO:0080120">
    <property type="term" value="P:CAAX-box protein maturation"/>
    <property type="evidence" value="ECO:0007669"/>
    <property type="project" value="UniProtKB-ARBA"/>
</dbReference>
<keyword evidence="4" id="KW-1185">Reference proteome</keyword>
<feature type="transmembrane region" description="Helical" evidence="1">
    <location>
        <begin position="147"/>
        <end position="168"/>
    </location>
</feature>
<feature type="domain" description="CAAX prenyl protease 2/Lysostaphin resistance protein A-like" evidence="2">
    <location>
        <begin position="241"/>
        <end position="325"/>
    </location>
</feature>
<dbReference type="Pfam" id="PF02517">
    <property type="entry name" value="Rce1-like"/>
    <property type="match status" value="1"/>
</dbReference>
<dbReference type="PANTHER" id="PTHR36435:SF1">
    <property type="entry name" value="CAAX AMINO TERMINAL PROTEASE FAMILY PROTEIN"/>
    <property type="match status" value="1"/>
</dbReference>
<evidence type="ECO:0000259" key="2">
    <source>
        <dbReference type="Pfam" id="PF02517"/>
    </source>
</evidence>
<dbReference type="RefSeq" id="WP_142506737.1">
    <property type="nucleotide sequence ID" value="NZ_FXTI01000016.1"/>
</dbReference>
<evidence type="ECO:0000313" key="3">
    <source>
        <dbReference type="EMBL" id="SMO93463.1"/>
    </source>
</evidence>
<proteinExistence type="predicted"/>
<feature type="transmembrane region" description="Helical" evidence="1">
    <location>
        <begin position="291"/>
        <end position="309"/>
    </location>
</feature>
<accession>A0A521FBD7</accession>
<dbReference type="InterPro" id="IPR003675">
    <property type="entry name" value="Rce1/LyrA-like_dom"/>
</dbReference>
<keyword evidence="1" id="KW-0472">Membrane</keyword>
<keyword evidence="1" id="KW-1133">Transmembrane helix</keyword>
<dbReference type="AlphaFoldDB" id="A0A521FBD7"/>
<feature type="transmembrane region" description="Helical" evidence="1">
    <location>
        <begin position="72"/>
        <end position="95"/>
    </location>
</feature>
<keyword evidence="1" id="KW-0812">Transmembrane</keyword>